<evidence type="ECO:0000256" key="2">
    <source>
        <dbReference type="PROSITE-ProRule" id="PRU00708"/>
    </source>
</evidence>
<feature type="repeat" description="PPR" evidence="2">
    <location>
        <begin position="495"/>
        <end position="529"/>
    </location>
</feature>
<feature type="repeat" description="PPR" evidence="2">
    <location>
        <begin position="351"/>
        <end position="386"/>
    </location>
</feature>
<dbReference type="PANTHER" id="PTHR47937:SF2">
    <property type="entry name" value="PENTATRICOPEPTIDE (PPR) REPEAT-CONTAINING PROTEIN, PF01535'-RELATED"/>
    <property type="match status" value="1"/>
</dbReference>
<dbReference type="Gene3D" id="1.25.40.10">
    <property type="entry name" value="Tetratricopeptide repeat domain"/>
    <property type="match status" value="4"/>
</dbReference>
<reference evidence="5" key="1">
    <citation type="submission" date="2022-07" db="EMBL/GenBank/DDBJ databases">
        <authorList>
            <person name="Macas J."/>
            <person name="Novak P."/>
            <person name="Neumann P."/>
        </authorList>
    </citation>
    <scope>NUCLEOTIDE SEQUENCE</scope>
</reference>
<dbReference type="NCBIfam" id="TIGR00756">
    <property type="entry name" value="PPR"/>
    <property type="match status" value="6"/>
</dbReference>
<dbReference type="InterPro" id="IPR057027">
    <property type="entry name" value="TPR_mt"/>
</dbReference>
<dbReference type="InterPro" id="IPR052308">
    <property type="entry name" value="PPR_domain-containing"/>
</dbReference>
<gene>
    <name evidence="5" type="ORF">CEURO_LOCUS1326</name>
</gene>
<keyword evidence="1" id="KW-0677">Repeat</keyword>
<dbReference type="Pfam" id="PF23276">
    <property type="entry name" value="TPR_24"/>
    <property type="match status" value="1"/>
</dbReference>
<proteinExistence type="predicted"/>
<dbReference type="GO" id="GO:0048316">
    <property type="term" value="P:seed development"/>
    <property type="evidence" value="ECO:0007669"/>
    <property type="project" value="UniProtKB-ARBA"/>
</dbReference>
<feature type="repeat" description="PPR" evidence="2">
    <location>
        <begin position="390"/>
        <end position="424"/>
    </location>
</feature>
<dbReference type="PANTHER" id="PTHR47937">
    <property type="entry name" value="PLASTID TRANSCRIPTIONALLY ACTIVE CHROMOSOME 2-LIKE PROTEIN"/>
    <property type="match status" value="1"/>
</dbReference>
<feature type="repeat" description="PPR" evidence="2">
    <location>
        <begin position="241"/>
        <end position="271"/>
    </location>
</feature>
<organism evidence="5 6">
    <name type="scientific">Cuscuta europaea</name>
    <name type="common">European dodder</name>
    <dbReference type="NCBI Taxonomy" id="41803"/>
    <lineage>
        <taxon>Eukaryota</taxon>
        <taxon>Viridiplantae</taxon>
        <taxon>Streptophyta</taxon>
        <taxon>Embryophyta</taxon>
        <taxon>Tracheophyta</taxon>
        <taxon>Spermatophyta</taxon>
        <taxon>Magnoliopsida</taxon>
        <taxon>eudicotyledons</taxon>
        <taxon>Gunneridae</taxon>
        <taxon>Pentapetalae</taxon>
        <taxon>asterids</taxon>
        <taxon>lamiids</taxon>
        <taxon>Solanales</taxon>
        <taxon>Convolvulaceae</taxon>
        <taxon>Cuscuteae</taxon>
        <taxon>Cuscuta</taxon>
        <taxon>Cuscuta subgen. Cuscuta</taxon>
    </lineage>
</organism>
<feature type="repeat" description="PPR" evidence="2">
    <location>
        <begin position="425"/>
        <end position="459"/>
    </location>
</feature>
<feature type="repeat" description="PPR" evidence="2">
    <location>
        <begin position="206"/>
        <end position="240"/>
    </location>
</feature>
<dbReference type="OrthoDB" id="185373at2759"/>
<feature type="domain" description="Pentatricopeptide repeat-containing protein-mitochondrial" evidence="4">
    <location>
        <begin position="172"/>
        <end position="267"/>
    </location>
</feature>
<feature type="region of interest" description="Disordered" evidence="3">
    <location>
        <begin position="670"/>
        <end position="689"/>
    </location>
</feature>
<keyword evidence="6" id="KW-1185">Reference proteome</keyword>
<sequence length="689" mass="77980">MYRTILRSLRRTSTSSVAAANQTQLISANHTQNPSFLLLHRSFAFSSAEEAAAERRRRKRRLRIEPPLGALRRDNVQRPPPSDDPRSRLPDSTSALVGPRLNLHNRVQSLIRAGDLDSAAAVARHAVFSNTRPTVFTCNAIIAAMYRAGRYNDAKALFQYFFNQSNIIPNVVSYNNLIVSHCESGEVEEAIKVYHHIIENAPFSPSYVSYRHLTKGLIDSGRIDEAVDFLREMLNKGHGADSLVYNNLILGFLELGNLEKANELFDELKERCLVYDGTVNSTFMDWFFKQGRDREAMDCYKDLLDRKFRMVPVTCNALLEVLLKHGKKKEALDLFDAMLDDHTPPVFQAVNSDTFNIMVNECFKLGKVSEAMETFKKAGKSAKSKPFSMDVAGFNNMITRLCELGMMEDAERYYMELCGKSLNPDVTTYRTMIEAYLKLENIEGVLDKYTKMVEAGLRVIPVHANKWFGFLINKGKAMECVPILTKMGEREPRVDVMTYDIVIRALCDGGNYNAGFNLVSQMVNYGVGVTPDFRAYLLEEFGKQGRRDEVESLFNKSPGYFPNPRPRQTQMPRQQPLAHQLPPSQHFWQNHTTYQPSPPNFMEHRGRQMDSPPSFVEQQGLQMTSPPNFMEQRGGQMNSPPNFTEHQGGQMTSPPNFVEQQSSPLAAGHIVGPQREGQSSPNTSDYFGT</sequence>
<dbReference type="SUPFAM" id="SSF81901">
    <property type="entry name" value="HCP-like"/>
    <property type="match status" value="1"/>
</dbReference>
<feature type="compositionally biased region" description="Polar residues" evidence="3">
    <location>
        <begin position="676"/>
        <end position="689"/>
    </location>
</feature>
<dbReference type="PROSITE" id="PS51375">
    <property type="entry name" value="PPR"/>
    <property type="match status" value="8"/>
</dbReference>
<dbReference type="InterPro" id="IPR002885">
    <property type="entry name" value="PPR_rpt"/>
</dbReference>
<evidence type="ECO:0000313" key="5">
    <source>
        <dbReference type="EMBL" id="CAH9058874.1"/>
    </source>
</evidence>
<dbReference type="AlphaFoldDB" id="A0A9P0YIH3"/>
<dbReference type="FunFam" id="1.25.40.10:FF:000922">
    <property type="entry name" value="Pentatricopeptide repeat-containing protein"/>
    <property type="match status" value="1"/>
</dbReference>
<comment type="caution">
    <text evidence="5">The sequence shown here is derived from an EMBL/GenBank/DDBJ whole genome shotgun (WGS) entry which is preliminary data.</text>
</comment>
<feature type="repeat" description="PPR" evidence="2">
    <location>
        <begin position="311"/>
        <end position="345"/>
    </location>
</feature>
<evidence type="ECO:0000256" key="1">
    <source>
        <dbReference type="ARBA" id="ARBA00022737"/>
    </source>
</evidence>
<dbReference type="Pfam" id="PF01535">
    <property type="entry name" value="PPR"/>
    <property type="match status" value="4"/>
</dbReference>
<dbReference type="InterPro" id="IPR011990">
    <property type="entry name" value="TPR-like_helical_dom_sf"/>
</dbReference>
<feature type="repeat" description="PPR" evidence="2">
    <location>
        <begin position="170"/>
        <end position="205"/>
    </location>
</feature>
<dbReference type="EMBL" id="CAMAPE010000004">
    <property type="protein sequence ID" value="CAH9058874.1"/>
    <property type="molecule type" value="Genomic_DNA"/>
</dbReference>
<dbReference type="Pfam" id="PF13041">
    <property type="entry name" value="PPR_2"/>
    <property type="match status" value="1"/>
</dbReference>
<dbReference type="SUPFAM" id="SSF48452">
    <property type="entry name" value="TPR-like"/>
    <property type="match status" value="1"/>
</dbReference>
<accession>A0A9P0YIH3</accession>
<evidence type="ECO:0000313" key="6">
    <source>
        <dbReference type="Proteomes" id="UP001152484"/>
    </source>
</evidence>
<feature type="region of interest" description="Disordered" evidence="3">
    <location>
        <begin position="56"/>
        <end position="95"/>
    </location>
</feature>
<protein>
    <recommendedName>
        <fullName evidence="4">Pentatricopeptide repeat-containing protein-mitochondrial domain-containing protein</fullName>
    </recommendedName>
</protein>
<evidence type="ECO:0000256" key="3">
    <source>
        <dbReference type="SAM" id="MobiDB-lite"/>
    </source>
</evidence>
<name>A0A9P0YIH3_CUSEU</name>
<dbReference type="Proteomes" id="UP001152484">
    <property type="component" value="Unassembled WGS sequence"/>
</dbReference>
<feature type="compositionally biased region" description="Basic and acidic residues" evidence="3">
    <location>
        <begin position="71"/>
        <end position="89"/>
    </location>
</feature>
<evidence type="ECO:0000259" key="4">
    <source>
        <dbReference type="Pfam" id="PF23276"/>
    </source>
</evidence>